<dbReference type="InterPro" id="IPR035892">
    <property type="entry name" value="C2_domain_sf"/>
</dbReference>
<feature type="domain" description="C2" evidence="2">
    <location>
        <begin position="1"/>
        <end position="100"/>
    </location>
</feature>
<evidence type="ECO:0000313" key="3">
    <source>
        <dbReference type="EMBL" id="KAA6354307.1"/>
    </source>
</evidence>
<dbReference type="Proteomes" id="UP000324800">
    <property type="component" value="Unassembled WGS sequence"/>
</dbReference>
<dbReference type="CDD" id="cd00030">
    <property type="entry name" value="C2"/>
    <property type="match status" value="1"/>
</dbReference>
<protein>
    <recommendedName>
        <fullName evidence="2">C2 domain-containing protein</fullName>
    </recommendedName>
</protein>
<comment type="caution">
    <text evidence="3">The sequence shown here is derived from an EMBL/GenBank/DDBJ whole genome shotgun (WGS) entry which is preliminary data.</text>
</comment>
<evidence type="ECO:0000256" key="1">
    <source>
        <dbReference type="SAM" id="MobiDB-lite"/>
    </source>
</evidence>
<reference evidence="3 4" key="1">
    <citation type="submission" date="2019-03" db="EMBL/GenBank/DDBJ databases">
        <title>Single cell metagenomics reveals metabolic interactions within the superorganism composed of flagellate Streblomastix strix and complex community of Bacteroidetes bacteria on its surface.</title>
        <authorList>
            <person name="Treitli S.C."/>
            <person name="Kolisko M."/>
            <person name="Husnik F."/>
            <person name="Keeling P."/>
            <person name="Hampl V."/>
        </authorList>
    </citation>
    <scope>NUCLEOTIDE SEQUENCE [LARGE SCALE GENOMIC DNA]</scope>
    <source>
        <strain evidence="3">ST1C</strain>
    </source>
</reference>
<sequence>MSIKVTLLQGRGLMPARNMVACMPFCILRLGPQKYISTTRKGINPTWNEAFVFTLGGFQPLLTVELKDQDRIKPNAAFEIGEDTVDLSPMLNELPVEAELRMKYGVVLVRIESNDEAQSFGGTQSRAFGNSRVVPVKVGGGLKAGKMQSGGLSPVKGQTGQQIRQNNQQKANIQQKIYIAPPQLAQSGGRVG</sequence>
<dbReference type="OrthoDB" id="419768at2759"/>
<dbReference type="Pfam" id="PF00168">
    <property type="entry name" value="C2"/>
    <property type="match status" value="1"/>
</dbReference>
<dbReference type="EMBL" id="SNRW01036539">
    <property type="protein sequence ID" value="KAA6354307.1"/>
    <property type="molecule type" value="Genomic_DNA"/>
</dbReference>
<dbReference type="AlphaFoldDB" id="A0A5J4T7S8"/>
<organism evidence="3 4">
    <name type="scientific">Streblomastix strix</name>
    <dbReference type="NCBI Taxonomy" id="222440"/>
    <lineage>
        <taxon>Eukaryota</taxon>
        <taxon>Metamonada</taxon>
        <taxon>Preaxostyla</taxon>
        <taxon>Oxymonadida</taxon>
        <taxon>Streblomastigidae</taxon>
        <taxon>Streblomastix</taxon>
    </lineage>
</organism>
<feature type="non-terminal residue" evidence="3">
    <location>
        <position position="192"/>
    </location>
</feature>
<feature type="region of interest" description="Disordered" evidence="1">
    <location>
        <begin position="145"/>
        <end position="167"/>
    </location>
</feature>
<dbReference type="InterPro" id="IPR000008">
    <property type="entry name" value="C2_dom"/>
</dbReference>
<evidence type="ECO:0000259" key="2">
    <source>
        <dbReference type="PROSITE" id="PS50004"/>
    </source>
</evidence>
<dbReference type="PROSITE" id="PS50004">
    <property type="entry name" value="C2"/>
    <property type="match status" value="1"/>
</dbReference>
<dbReference type="SUPFAM" id="SSF49562">
    <property type="entry name" value="C2 domain (Calcium/lipid-binding domain, CaLB)"/>
    <property type="match status" value="1"/>
</dbReference>
<dbReference type="SMART" id="SM00239">
    <property type="entry name" value="C2"/>
    <property type="match status" value="1"/>
</dbReference>
<accession>A0A5J4T7S8</accession>
<gene>
    <name evidence="3" type="ORF">EZS28_050166</name>
</gene>
<proteinExistence type="predicted"/>
<dbReference type="Gene3D" id="2.60.40.150">
    <property type="entry name" value="C2 domain"/>
    <property type="match status" value="1"/>
</dbReference>
<evidence type="ECO:0000313" key="4">
    <source>
        <dbReference type="Proteomes" id="UP000324800"/>
    </source>
</evidence>
<name>A0A5J4T7S8_9EUKA</name>